<dbReference type="Pfam" id="PF01361">
    <property type="entry name" value="Tautomerase"/>
    <property type="match status" value="1"/>
</dbReference>
<dbReference type="Proteomes" id="UP001171111">
    <property type="component" value="Unassembled WGS sequence"/>
</dbReference>
<proteinExistence type="inferred from homology"/>
<dbReference type="EC" id="5.3.2.-" evidence="3"/>
<dbReference type="PANTHER" id="PTHR35530:SF2">
    <property type="entry name" value="BSL4019 PROTEIN"/>
    <property type="match status" value="1"/>
</dbReference>
<organism evidence="5 6">
    <name type="scientific">Campylobacter magnus</name>
    <dbReference type="NCBI Taxonomy" id="3026462"/>
    <lineage>
        <taxon>Bacteria</taxon>
        <taxon>Pseudomonadati</taxon>
        <taxon>Campylobacterota</taxon>
        <taxon>Epsilonproteobacteria</taxon>
        <taxon>Campylobacterales</taxon>
        <taxon>Campylobacteraceae</taxon>
        <taxon>Campylobacter</taxon>
    </lineage>
</organism>
<dbReference type="InterPro" id="IPR014347">
    <property type="entry name" value="Tautomerase/MIF_sf"/>
</dbReference>
<evidence type="ECO:0000256" key="2">
    <source>
        <dbReference type="ARBA" id="ARBA00023235"/>
    </source>
</evidence>
<dbReference type="InterPro" id="IPR018191">
    <property type="entry name" value="4-OT"/>
</dbReference>
<evidence type="ECO:0000259" key="4">
    <source>
        <dbReference type="Pfam" id="PF01361"/>
    </source>
</evidence>
<accession>A0ABT8T7M9</accession>
<gene>
    <name evidence="5" type="ORF">Q2362_02645</name>
</gene>
<comment type="similarity">
    <text evidence="1 3">Belongs to the 4-oxalocrotonate tautomerase family.</text>
</comment>
<comment type="caution">
    <text evidence="5">The sequence shown here is derived from an EMBL/GenBank/DDBJ whole genome shotgun (WGS) entry which is preliminary data.</text>
</comment>
<dbReference type="InterPro" id="IPR004370">
    <property type="entry name" value="4-OT-like_dom"/>
</dbReference>
<dbReference type="Gene3D" id="3.30.429.10">
    <property type="entry name" value="Macrophage Migration Inhibitory Factor"/>
    <property type="match status" value="1"/>
</dbReference>
<dbReference type="NCBIfam" id="TIGR00013">
    <property type="entry name" value="taut"/>
    <property type="match status" value="1"/>
</dbReference>
<evidence type="ECO:0000256" key="3">
    <source>
        <dbReference type="RuleBase" id="RU362032"/>
    </source>
</evidence>
<evidence type="ECO:0000256" key="1">
    <source>
        <dbReference type="ARBA" id="ARBA00006723"/>
    </source>
</evidence>
<keyword evidence="2 3" id="KW-0413">Isomerase</keyword>
<dbReference type="RefSeq" id="WP_273933937.1">
    <property type="nucleotide sequence ID" value="NZ_JAQSLJ010000003.1"/>
</dbReference>
<evidence type="ECO:0000313" key="5">
    <source>
        <dbReference type="EMBL" id="MDO2408998.1"/>
    </source>
</evidence>
<reference evidence="5 6" key="1">
    <citation type="submission" date="2023-06" db="EMBL/GenBank/DDBJ databases">
        <title>Campylobacter magnum sp. nov., isolated from cecal contents of domestic pigs (Sus scrofa domesticus).</title>
        <authorList>
            <person name="Papic B."/>
            <person name="Gruntar I."/>
        </authorList>
    </citation>
    <scope>NUCLEOTIDE SEQUENCE [LARGE SCALE GENOMIC DNA]</scope>
    <source>
        <strain evidence="6">34484-21</strain>
    </source>
</reference>
<dbReference type="PANTHER" id="PTHR35530">
    <property type="entry name" value="TAUTOMERASE-RELATED"/>
    <property type="match status" value="1"/>
</dbReference>
<dbReference type="SUPFAM" id="SSF55331">
    <property type="entry name" value="Tautomerase/MIF"/>
    <property type="match status" value="1"/>
</dbReference>
<feature type="domain" description="4-oxalocrotonate tautomerase-like" evidence="4">
    <location>
        <begin position="2"/>
        <end position="62"/>
    </location>
</feature>
<sequence length="67" mass="7055">MPVISVSMTKENGGLSKAQKQKLISGLTSAFVDVVGRGAKTCVVVINEVECQNYGIGGVSIEELRKS</sequence>
<evidence type="ECO:0000313" key="6">
    <source>
        <dbReference type="Proteomes" id="UP001171111"/>
    </source>
</evidence>
<protein>
    <recommendedName>
        <fullName evidence="3">Tautomerase</fullName>
        <ecNumber evidence="3">5.3.2.-</ecNumber>
    </recommendedName>
</protein>
<name>A0ABT8T7M9_9BACT</name>
<keyword evidence="6" id="KW-1185">Reference proteome</keyword>
<dbReference type="EMBL" id="JAULJQ010000002">
    <property type="protein sequence ID" value="MDO2408998.1"/>
    <property type="molecule type" value="Genomic_DNA"/>
</dbReference>